<evidence type="ECO:0000256" key="1">
    <source>
        <dbReference type="SAM" id="MobiDB-lite"/>
    </source>
</evidence>
<feature type="compositionally biased region" description="Low complexity" evidence="1">
    <location>
        <begin position="68"/>
        <end position="77"/>
    </location>
</feature>
<accession>A0A9D1GHD1</accession>
<dbReference type="EMBL" id="DVKS01000056">
    <property type="protein sequence ID" value="HIT41147.1"/>
    <property type="molecule type" value="Genomic_DNA"/>
</dbReference>
<sequence>MDWKKKISGLRGRMTKGNWIILLCAGLILMILAAPAGGEKSGENRVSGNPAQEKDGDSYNGNLQKNSAGQAGAAAQGNTSDFWSGILDGEEENDSSGAAGDSNTNSEGIFFAAAYEQQLEARVKEVLSQVEGVGQVDVMILLKSSGQKIYQTDDKNSLSSTKEQDSSGGTRDIEEQQMESSTVIVGSGQEEALLETELYPEVSGIVISAQGGGTPAVQNEITEAMEALFGLPAHKIKVLKRNEN</sequence>
<comment type="caution">
    <text evidence="2">The sequence shown here is derived from an EMBL/GenBank/DDBJ whole genome shotgun (WGS) entry which is preliminary data.</text>
</comment>
<evidence type="ECO:0000313" key="3">
    <source>
        <dbReference type="Proteomes" id="UP000886860"/>
    </source>
</evidence>
<evidence type="ECO:0000313" key="2">
    <source>
        <dbReference type="EMBL" id="HIT41147.1"/>
    </source>
</evidence>
<feature type="compositionally biased region" description="Polar residues" evidence="1">
    <location>
        <begin position="157"/>
        <end position="169"/>
    </location>
</feature>
<feature type="region of interest" description="Disordered" evidence="1">
    <location>
        <begin position="39"/>
        <end position="102"/>
    </location>
</feature>
<dbReference type="AlphaFoldDB" id="A0A9D1GHD1"/>
<proteinExistence type="predicted"/>
<dbReference type="Proteomes" id="UP000886860">
    <property type="component" value="Unassembled WGS sequence"/>
</dbReference>
<name>A0A9D1GHD1_9FIRM</name>
<reference evidence="2" key="1">
    <citation type="submission" date="2020-10" db="EMBL/GenBank/DDBJ databases">
        <authorList>
            <person name="Gilroy R."/>
        </authorList>
    </citation>
    <scope>NUCLEOTIDE SEQUENCE</scope>
    <source>
        <strain evidence="2">CHK123-3438</strain>
    </source>
</reference>
<feature type="region of interest" description="Disordered" evidence="1">
    <location>
        <begin position="153"/>
        <end position="181"/>
    </location>
</feature>
<gene>
    <name evidence="2" type="ORF">IAB60_03430</name>
</gene>
<organism evidence="2 3">
    <name type="scientific">Candidatus Caccovicinus merdipullorum</name>
    <dbReference type="NCBI Taxonomy" id="2840724"/>
    <lineage>
        <taxon>Bacteria</taxon>
        <taxon>Bacillati</taxon>
        <taxon>Bacillota</taxon>
        <taxon>Clostridia</taxon>
        <taxon>Eubacteriales</taxon>
        <taxon>Candidatus Caccovicinus</taxon>
    </lineage>
</organism>
<reference evidence="2" key="2">
    <citation type="journal article" date="2021" name="PeerJ">
        <title>Extensive microbial diversity within the chicken gut microbiome revealed by metagenomics and culture.</title>
        <authorList>
            <person name="Gilroy R."/>
            <person name="Ravi A."/>
            <person name="Getino M."/>
            <person name="Pursley I."/>
            <person name="Horton D.L."/>
            <person name="Alikhan N.F."/>
            <person name="Baker D."/>
            <person name="Gharbi K."/>
            <person name="Hall N."/>
            <person name="Watson M."/>
            <person name="Adriaenssens E.M."/>
            <person name="Foster-Nyarko E."/>
            <person name="Jarju S."/>
            <person name="Secka A."/>
            <person name="Antonio M."/>
            <person name="Oren A."/>
            <person name="Chaudhuri R.R."/>
            <person name="La Ragione R."/>
            <person name="Hildebrand F."/>
            <person name="Pallen M.J."/>
        </authorList>
    </citation>
    <scope>NUCLEOTIDE SEQUENCE</scope>
    <source>
        <strain evidence="2">CHK123-3438</strain>
    </source>
</reference>
<protein>
    <submittedName>
        <fullName evidence="2">Stage III sporulation protein AG</fullName>
    </submittedName>
</protein>